<reference evidence="7 8" key="1">
    <citation type="submission" date="2020-05" db="EMBL/GenBank/DDBJ databases">
        <authorList>
            <person name="Ruan W."/>
            <person name="Jeon C.O."/>
            <person name="Chun B.H."/>
        </authorList>
    </citation>
    <scope>NUCLEOTIDE SEQUENCE [LARGE SCALE GENOMIC DNA]</scope>
    <source>
        <strain evidence="7 8">TBZ9</strain>
    </source>
</reference>
<dbReference type="Proteomes" id="UP000588806">
    <property type="component" value="Unassembled WGS sequence"/>
</dbReference>
<dbReference type="GO" id="GO:0004824">
    <property type="term" value="F:lysine-tRNA ligase activity"/>
    <property type="evidence" value="ECO:0007669"/>
    <property type="project" value="InterPro"/>
</dbReference>
<evidence type="ECO:0000259" key="6">
    <source>
        <dbReference type="PROSITE" id="PS50862"/>
    </source>
</evidence>
<evidence type="ECO:0000256" key="3">
    <source>
        <dbReference type="ARBA" id="ARBA00022741"/>
    </source>
</evidence>
<protein>
    <submittedName>
        <fullName evidence="7">EF-P lysine aminoacylase GenX</fullName>
    </submittedName>
</protein>
<dbReference type="PRINTS" id="PR00982">
    <property type="entry name" value="TRNASYNTHLYS"/>
</dbReference>
<dbReference type="Gene3D" id="3.30.930.10">
    <property type="entry name" value="Bira Bifunctional Protein, Domain 2"/>
    <property type="match status" value="1"/>
</dbReference>
<dbReference type="InterPro" id="IPR006195">
    <property type="entry name" value="aa-tRNA-synth_II"/>
</dbReference>
<evidence type="ECO:0000256" key="4">
    <source>
        <dbReference type="ARBA" id="ARBA00022840"/>
    </source>
</evidence>
<keyword evidence="4" id="KW-0067">ATP-binding</keyword>
<evidence type="ECO:0000313" key="7">
    <source>
        <dbReference type="EMBL" id="NOG30874.1"/>
    </source>
</evidence>
<dbReference type="PANTHER" id="PTHR42918">
    <property type="entry name" value="LYSYL-TRNA SYNTHETASE"/>
    <property type="match status" value="1"/>
</dbReference>
<proteinExistence type="predicted"/>
<organism evidence="7 8">
    <name type="scientific">Vreelandella azerica</name>
    <dbReference type="NCBI Taxonomy" id="2732867"/>
    <lineage>
        <taxon>Bacteria</taxon>
        <taxon>Pseudomonadati</taxon>
        <taxon>Pseudomonadota</taxon>
        <taxon>Gammaproteobacteria</taxon>
        <taxon>Oceanospirillales</taxon>
        <taxon>Halomonadaceae</taxon>
        <taxon>Vreelandella</taxon>
    </lineage>
</organism>
<dbReference type="SUPFAM" id="SSF55681">
    <property type="entry name" value="Class II aaRS and biotin synthetases"/>
    <property type="match status" value="1"/>
</dbReference>
<comment type="caution">
    <text evidence="7">The sequence shown here is derived from an EMBL/GenBank/DDBJ whole genome shotgun (WGS) entry which is preliminary data.</text>
</comment>
<dbReference type="PROSITE" id="PS50862">
    <property type="entry name" value="AA_TRNA_LIGASE_II"/>
    <property type="match status" value="1"/>
</dbReference>
<dbReference type="InterPro" id="IPR004525">
    <property type="entry name" value="EpmA"/>
</dbReference>
<comment type="catalytic activity">
    <reaction evidence="5">
        <text>D-beta-lysine + L-lysyl-[protein] + ATP = N(6)-((3R)-3,6-diaminohexanoyl)-L-lysyl-[protein] + AMP + diphosphate + H(+)</text>
        <dbReference type="Rhea" id="RHEA:83435"/>
        <dbReference type="Rhea" id="RHEA-COMP:9752"/>
        <dbReference type="Rhea" id="RHEA-COMP:20131"/>
        <dbReference type="ChEBI" id="CHEBI:15378"/>
        <dbReference type="ChEBI" id="CHEBI:29969"/>
        <dbReference type="ChEBI" id="CHEBI:30616"/>
        <dbReference type="ChEBI" id="CHEBI:33019"/>
        <dbReference type="ChEBI" id="CHEBI:84138"/>
        <dbReference type="ChEBI" id="CHEBI:156053"/>
        <dbReference type="ChEBI" id="CHEBI:456215"/>
    </reaction>
    <physiologicalReaction direction="left-to-right" evidence="5">
        <dbReference type="Rhea" id="RHEA:83436"/>
    </physiologicalReaction>
</comment>
<dbReference type="EMBL" id="JABFHI010000001">
    <property type="protein sequence ID" value="NOG30874.1"/>
    <property type="molecule type" value="Genomic_DNA"/>
</dbReference>
<evidence type="ECO:0000256" key="5">
    <source>
        <dbReference type="ARBA" id="ARBA00052794"/>
    </source>
</evidence>
<dbReference type="InterPro" id="IPR045864">
    <property type="entry name" value="aa-tRNA-synth_II/BPL/LPL"/>
</dbReference>
<keyword evidence="3" id="KW-0547">Nucleotide-binding</keyword>
<dbReference type="NCBIfam" id="TIGR00462">
    <property type="entry name" value="genX"/>
    <property type="match status" value="1"/>
</dbReference>
<gene>
    <name evidence="7" type="primary">genX</name>
    <name evidence="7" type="ORF">HLB35_02220</name>
</gene>
<evidence type="ECO:0000256" key="2">
    <source>
        <dbReference type="ARBA" id="ARBA00022598"/>
    </source>
</evidence>
<evidence type="ECO:0000313" key="8">
    <source>
        <dbReference type="Proteomes" id="UP000588806"/>
    </source>
</evidence>
<reference evidence="7 8" key="2">
    <citation type="submission" date="2020-06" db="EMBL/GenBank/DDBJ databases">
        <title>Halomonas songnenensis sp. nov., a moderately halophilic bacterium isolated from saline and alkaline soils.</title>
        <authorList>
            <person name="Jiang J."/>
            <person name="Pan Y."/>
        </authorList>
    </citation>
    <scope>NUCLEOTIDE SEQUENCE [LARGE SCALE GENOMIC DNA]</scope>
    <source>
        <strain evidence="7 8">TBZ9</strain>
    </source>
</reference>
<dbReference type="AlphaFoldDB" id="A0A7Y3TYC7"/>
<dbReference type="GO" id="GO:0005524">
    <property type="term" value="F:ATP binding"/>
    <property type="evidence" value="ECO:0007669"/>
    <property type="project" value="UniProtKB-KW"/>
</dbReference>
<dbReference type="FunFam" id="3.30.930.10:FF:000017">
    <property type="entry name" value="Elongation factor P--(R)-beta-lysine ligase"/>
    <property type="match status" value="1"/>
</dbReference>
<dbReference type="NCBIfam" id="NF006828">
    <property type="entry name" value="PRK09350.1"/>
    <property type="match status" value="1"/>
</dbReference>
<keyword evidence="8" id="KW-1185">Reference proteome</keyword>
<keyword evidence="2" id="KW-0436">Ligase</keyword>
<sequence>MPDSPAWRPTADLDTLRARAVLLAEVRAFFAERDVLEVETPVLGQGGSTDVYLTSLATLARTDKGRRCLWLQTSPEFHMKRLLAAGSGPIFQLARSFRDGEVGSRHNIEFCMLEWYRPGFTLDQLIEETATLVGRLMGQVLPVRYYRYRELFHTYLAIDPFTVRLASLRELAEQHARMPPASMAAEPREVCLDILMSARIEPHLGDQELTVVVDYPASQAALAKRHQDDRGDWVASRFELYLNGVELANGYDELTDADEQRQRFEADNAQRQALGLEEVDIDERLLQALAHGLPEGAGVALGMDRLIQQALGKPRLEDVISFATPSC</sequence>
<evidence type="ECO:0000256" key="1">
    <source>
        <dbReference type="ARBA" id="ARBA00011738"/>
    </source>
</evidence>
<feature type="domain" description="Aminoacyl-transfer RNA synthetases class-II family profile" evidence="6">
    <location>
        <begin position="22"/>
        <end position="325"/>
    </location>
</feature>
<accession>A0A7Y3TYC7</accession>
<dbReference type="PANTHER" id="PTHR42918:SF6">
    <property type="entry name" value="ELONGATION FACTOR P--(R)-BETA-LYSINE LIGASE"/>
    <property type="match status" value="1"/>
</dbReference>
<name>A0A7Y3TYC7_9GAMM</name>
<dbReference type="Pfam" id="PF00152">
    <property type="entry name" value="tRNA-synt_2"/>
    <property type="match status" value="1"/>
</dbReference>
<dbReference type="GO" id="GO:0006430">
    <property type="term" value="P:lysyl-tRNA aminoacylation"/>
    <property type="evidence" value="ECO:0007669"/>
    <property type="project" value="InterPro"/>
</dbReference>
<dbReference type="RefSeq" id="WP_171701330.1">
    <property type="nucleotide sequence ID" value="NZ_JABFHI010000001.1"/>
</dbReference>
<comment type="subunit">
    <text evidence="1">Homodimer.</text>
</comment>
<dbReference type="InterPro" id="IPR018149">
    <property type="entry name" value="Lys-tRNA-synth_II_C"/>
</dbReference>
<dbReference type="InterPro" id="IPR004364">
    <property type="entry name" value="Aa-tRNA-synt_II"/>
</dbReference>
<dbReference type="GO" id="GO:0000049">
    <property type="term" value="F:tRNA binding"/>
    <property type="evidence" value="ECO:0007669"/>
    <property type="project" value="TreeGrafter"/>
</dbReference>
<dbReference type="GO" id="GO:0005829">
    <property type="term" value="C:cytosol"/>
    <property type="evidence" value="ECO:0007669"/>
    <property type="project" value="TreeGrafter"/>
</dbReference>